<keyword evidence="6" id="KW-1185">Reference proteome</keyword>
<evidence type="ECO:0000313" key="5">
    <source>
        <dbReference type="EMBL" id="RST31500.1"/>
    </source>
</evidence>
<accession>A0A3R9WTK3</accession>
<dbReference type="AlphaFoldDB" id="A0A3R9WTK3"/>
<organism evidence="5 6">
    <name type="scientific">Sphingomonas ginkgonis</name>
    <dbReference type="NCBI Taxonomy" id="2315330"/>
    <lineage>
        <taxon>Bacteria</taxon>
        <taxon>Pseudomonadati</taxon>
        <taxon>Pseudomonadota</taxon>
        <taxon>Alphaproteobacteria</taxon>
        <taxon>Sphingomonadales</taxon>
        <taxon>Sphingomonadaceae</taxon>
        <taxon>Sphingomonas</taxon>
    </lineage>
</organism>
<feature type="region of interest" description="Disordered" evidence="3">
    <location>
        <begin position="235"/>
        <end position="264"/>
    </location>
</feature>
<dbReference type="Pfam" id="PF03524">
    <property type="entry name" value="CagX"/>
    <property type="match status" value="1"/>
</dbReference>
<dbReference type="InterPro" id="IPR010258">
    <property type="entry name" value="Conjugal_tfr_TrbG/VirB9/CagX"/>
</dbReference>
<protein>
    <submittedName>
        <fullName evidence="5">Type VI secretion protein</fullName>
    </submittedName>
</protein>
<dbReference type="CDD" id="cd06911">
    <property type="entry name" value="VirB9_CagX_TrbG"/>
    <property type="match status" value="1"/>
</dbReference>
<dbReference type="OrthoDB" id="7390264at2"/>
<evidence type="ECO:0000256" key="3">
    <source>
        <dbReference type="SAM" id="MobiDB-lite"/>
    </source>
</evidence>
<dbReference type="Gene3D" id="2.60.40.2500">
    <property type="match status" value="1"/>
</dbReference>
<dbReference type="EMBL" id="RWJF01000001">
    <property type="protein sequence ID" value="RST31500.1"/>
    <property type="molecule type" value="Genomic_DNA"/>
</dbReference>
<evidence type="ECO:0000256" key="4">
    <source>
        <dbReference type="SAM" id="SignalP"/>
    </source>
</evidence>
<evidence type="ECO:0000313" key="6">
    <source>
        <dbReference type="Proteomes" id="UP000274661"/>
    </source>
</evidence>
<name>A0A3R9WTK3_9SPHN</name>
<evidence type="ECO:0000256" key="1">
    <source>
        <dbReference type="ARBA" id="ARBA00006135"/>
    </source>
</evidence>
<feature type="chain" id="PRO_5018601459" evidence="4">
    <location>
        <begin position="25"/>
        <end position="264"/>
    </location>
</feature>
<dbReference type="InterPro" id="IPR038161">
    <property type="entry name" value="VirB9/CagX/TrbG_C_sf"/>
</dbReference>
<gene>
    <name evidence="5" type="ORF">HMF7854_12115</name>
</gene>
<dbReference type="InterPro" id="IPR033645">
    <property type="entry name" value="VirB9/CagX/TrbG_C"/>
</dbReference>
<evidence type="ECO:0000256" key="2">
    <source>
        <dbReference type="ARBA" id="ARBA00022729"/>
    </source>
</evidence>
<dbReference type="RefSeq" id="WP_126719328.1">
    <property type="nucleotide sequence ID" value="NZ_RWJF01000001.1"/>
</dbReference>
<dbReference type="Proteomes" id="UP000274661">
    <property type="component" value="Unassembled WGS sequence"/>
</dbReference>
<sequence length="264" mass="27901">MSWRQLALGALALAATGAGSAALADPRVAERVYRPSEITVLRGGPGIESTIAFAPDERVENIAVGDSVAWQVTPNKRANLIFVKPTSSRARTNMTVVTDQRTYLFDLVSGAAGGAVYMMRFSYPDGLKPAAKPSSTPIAAAEVASVTAPAPQPDPTLLNFAWASKGEKRLLPASLFDDGRSTFLRWEQGDALPAILARGTNGVEGPVNYTVKGDYIVVDGVPAQLVLRSGKHFATLTPAPRRPLPPTTTASAEPVRSHDAEAKP</sequence>
<proteinExistence type="inferred from homology"/>
<feature type="signal peptide" evidence="4">
    <location>
        <begin position="1"/>
        <end position="24"/>
    </location>
</feature>
<keyword evidence="2 4" id="KW-0732">Signal</keyword>
<comment type="similarity">
    <text evidence="1">Belongs to the TrbG/VirB9 family.</text>
</comment>
<feature type="compositionally biased region" description="Basic and acidic residues" evidence="3">
    <location>
        <begin position="255"/>
        <end position="264"/>
    </location>
</feature>
<comment type="caution">
    <text evidence="5">The sequence shown here is derived from an EMBL/GenBank/DDBJ whole genome shotgun (WGS) entry which is preliminary data.</text>
</comment>
<reference evidence="5 6" key="1">
    <citation type="submission" date="2018-12" db="EMBL/GenBank/DDBJ databases">
        <title>Sphingomonas sp. HMF7854 Genome sequencing and assembly.</title>
        <authorList>
            <person name="Cha I."/>
            <person name="Kang H."/>
            <person name="Kim H."/>
            <person name="Kang J."/>
            <person name="Joh K."/>
        </authorList>
    </citation>
    <scope>NUCLEOTIDE SEQUENCE [LARGE SCALE GENOMIC DNA]</scope>
    <source>
        <strain evidence="5 6">HMF7854</strain>
    </source>
</reference>